<evidence type="ECO:0000256" key="2">
    <source>
        <dbReference type="ARBA" id="ARBA00009726"/>
    </source>
</evidence>
<reference evidence="16" key="1">
    <citation type="journal article" date="2020" name="Nat. Commun.">
        <title>Genome assembly of wild tea tree DASZ reveals pedigree and selection history of tea varieties.</title>
        <authorList>
            <person name="Zhang W."/>
            <person name="Zhang Y."/>
            <person name="Qiu H."/>
            <person name="Guo Y."/>
            <person name="Wan H."/>
            <person name="Zhang X."/>
            <person name="Scossa F."/>
            <person name="Alseekh S."/>
            <person name="Zhang Q."/>
            <person name="Wang P."/>
            <person name="Xu L."/>
            <person name="Schmidt M.H."/>
            <person name="Jia X."/>
            <person name="Li D."/>
            <person name="Zhu A."/>
            <person name="Guo F."/>
            <person name="Chen W."/>
            <person name="Ni D."/>
            <person name="Usadel B."/>
            <person name="Fernie A.R."/>
            <person name="Wen W."/>
        </authorList>
    </citation>
    <scope>NUCLEOTIDE SEQUENCE [LARGE SCALE GENOMIC DNA]</scope>
    <source>
        <strain evidence="16">cv. G240</strain>
    </source>
</reference>
<evidence type="ECO:0000256" key="12">
    <source>
        <dbReference type="SAM" id="Phobius"/>
    </source>
</evidence>
<dbReference type="SUPFAM" id="SSF52540">
    <property type="entry name" value="P-loop containing nucleoside triphosphate hydrolases"/>
    <property type="match status" value="1"/>
</dbReference>
<comment type="caution">
    <text evidence="15">The sequence shown here is derived from an EMBL/GenBank/DDBJ whole genome shotgun (WGS) entry which is preliminary data.</text>
</comment>
<evidence type="ECO:0000256" key="11">
    <source>
        <dbReference type="SAM" id="MobiDB-lite"/>
    </source>
</evidence>
<keyword evidence="16" id="KW-1185">Reference proteome</keyword>
<dbReference type="PROSITE" id="PS50929">
    <property type="entry name" value="ABC_TM1F"/>
    <property type="match status" value="1"/>
</dbReference>
<proteinExistence type="inferred from homology"/>
<sequence>MDDNVTPFAKAGFLSRLSFWWLNPLLKKGKEKILEDKEIPKLRQTDQAEASDINLVVQFGEKIAVCGEVGSGKSTLIATILGEVPNIIGIVQVHGKVAYVSQTAWIQTGTIQENILFGSNMDKHRYQEVLEKCSLIKDPELLSFGDYTIIGERGVNLSGGQKQRQSQHIDKVMDRQSSEQMMNNRLRLKASIDSVRWLTSQGCAFRGHDERPNSKNREILPPPLVQLARALYQDADVYLLDDPFSAVDAHTATSLFNEYVMGALAGKMVLLVTHQVDFLPTFDSILLMSEGKIVEATTYNQLLACSQQFQNLVNAHKDIVGSEKHIKYGSPKSKTLTEENQEGINIEEQLGEPLGDQLIKKEEREIGDMGLKPYIQFLNQSKGFLYLSLVIILHIIFTIGQFLQSLWLAVDVQDSSVSRLKLILVLVHQNLFFSKLMTSFFRAPMSFYDSTPSGRILSRFTLGVLDHDMALLEDKPAYINEYSTAEQVALSESWKRSNRLSLMFIKMTIANNIKSSLPQTVNALEYLKAVEDRFRSADKSLAGTIMAELTTMKYDGNRGVQDHILNMADKAAKLKTLGMQAEENEQHNENPSPPHVSPLHEDTTIENIVEPPQPIVLRRSQRERKPTIPDDYMVFLQESDFDIGINKDPVSFSQAMNSDDSSKWVSSDLSVVDIELAFNVNLSIALTWNTIFTLGVLVFLTWPILIVIIPMVYITILLQRFYSTSAKELVRINGTTMSSMASYLAESNVGAVTIRAFGEEEQFFSEYLQLVDANANSFFHKFSTNEWLIQRLEILSVIVLSGSVLAMTLRSYGASKSDKHMSCIYGVHPLSSPNTNRFRGTSPIFP</sequence>
<dbReference type="GO" id="GO:0016887">
    <property type="term" value="F:ATP hydrolysis activity"/>
    <property type="evidence" value="ECO:0007669"/>
    <property type="project" value="InterPro"/>
</dbReference>
<feature type="domain" description="ABC transmembrane type-1" evidence="14">
    <location>
        <begin position="649"/>
        <end position="805"/>
    </location>
</feature>
<dbReference type="Pfam" id="PF00664">
    <property type="entry name" value="ABC_membrane"/>
    <property type="match status" value="1"/>
</dbReference>
<gene>
    <name evidence="15" type="ORF">HYC85_013157</name>
</gene>
<evidence type="ECO:0000256" key="9">
    <source>
        <dbReference type="ARBA" id="ARBA00023136"/>
    </source>
</evidence>
<dbReference type="Gene3D" id="1.20.1560.10">
    <property type="entry name" value="ABC transporter type 1, transmembrane domain"/>
    <property type="match status" value="2"/>
</dbReference>
<accession>A0A7J7H2M6</accession>
<feature type="transmembrane region" description="Helical" evidence="12">
    <location>
        <begin position="792"/>
        <end position="812"/>
    </location>
</feature>
<evidence type="ECO:0000256" key="6">
    <source>
        <dbReference type="ARBA" id="ARBA00022741"/>
    </source>
</evidence>
<dbReference type="PROSITE" id="PS50893">
    <property type="entry name" value="ABC_TRANSPORTER_2"/>
    <property type="match status" value="1"/>
</dbReference>
<dbReference type="InterPro" id="IPR027417">
    <property type="entry name" value="P-loop_NTPase"/>
</dbReference>
<keyword evidence="6" id="KW-0547">Nucleotide-binding</keyword>
<dbReference type="Pfam" id="PF00005">
    <property type="entry name" value="ABC_tran"/>
    <property type="match status" value="1"/>
</dbReference>
<comment type="similarity">
    <text evidence="2">Belongs to the ABC transporter superfamily. ABCC family. Conjugate transporter (TC 3.A.1.208) subfamily.</text>
</comment>
<dbReference type="SMART" id="SM00382">
    <property type="entry name" value="AAA"/>
    <property type="match status" value="1"/>
</dbReference>
<dbReference type="EMBL" id="JACBKZ010000006">
    <property type="protein sequence ID" value="KAF5947200.1"/>
    <property type="molecule type" value="Genomic_DNA"/>
</dbReference>
<evidence type="ECO:0000256" key="1">
    <source>
        <dbReference type="ARBA" id="ARBA00004370"/>
    </source>
</evidence>
<evidence type="ECO:0000256" key="4">
    <source>
        <dbReference type="ARBA" id="ARBA00022448"/>
    </source>
</evidence>
<protein>
    <recommendedName>
        <fullName evidence="3">ABC-type xenobiotic transporter</fullName>
        <ecNumber evidence="3">7.6.2.2</ecNumber>
    </recommendedName>
</protein>
<evidence type="ECO:0000259" key="14">
    <source>
        <dbReference type="PROSITE" id="PS50929"/>
    </source>
</evidence>
<dbReference type="AlphaFoldDB" id="A0A7J7H2M6"/>
<dbReference type="EC" id="7.6.2.2" evidence="3"/>
<dbReference type="PANTHER" id="PTHR24223">
    <property type="entry name" value="ATP-BINDING CASSETTE SUB-FAMILY C"/>
    <property type="match status" value="1"/>
</dbReference>
<evidence type="ECO:0000256" key="7">
    <source>
        <dbReference type="ARBA" id="ARBA00022840"/>
    </source>
</evidence>
<dbReference type="Gene3D" id="3.40.50.300">
    <property type="entry name" value="P-loop containing nucleotide triphosphate hydrolases"/>
    <property type="match status" value="1"/>
</dbReference>
<keyword evidence="4" id="KW-0813">Transport</keyword>
<evidence type="ECO:0000256" key="10">
    <source>
        <dbReference type="ARBA" id="ARBA00034018"/>
    </source>
</evidence>
<dbReference type="InterPro" id="IPR003593">
    <property type="entry name" value="AAA+_ATPase"/>
</dbReference>
<keyword evidence="5 12" id="KW-0812">Transmembrane</keyword>
<reference evidence="15 16" key="2">
    <citation type="submission" date="2020-07" db="EMBL/GenBank/DDBJ databases">
        <title>Genome assembly of wild tea tree DASZ reveals pedigree and selection history of tea varieties.</title>
        <authorList>
            <person name="Zhang W."/>
        </authorList>
    </citation>
    <scope>NUCLEOTIDE SEQUENCE [LARGE SCALE GENOMIC DNA]</scope>
    <source>
        <strain evidence="16">cv. G240</strain>
        <tissue evidence="15">Leaf</tissue>
    </source>
</reference>
<dbReference type="InterPro" id="IPR011527">
    <property type="entry name" value="ABC1_TM_dom"/>
</dbReference>
<dbReference type="GO" id="GO:0016020">
    <property type="term" value="C:membrane"/>
    <property type="evidence" value="ECO:0007669"/>
    <property type="project" value="UniProtKB-SubCell"/>
</dbReference>
<comment type="subcellular location">
    <subcellularLocation>
        <location evidence="1">Membrane</location>
    </subcellularLocation>
</comment>
<evidence type="ECO:0000313" key="15">
    <source>
        <dbReference type="EMBL" id="KAF5947200.1"/>
    </source>
</evidence>
<feature type="domain" description="ABC transporter" evidence="13">
    <location>
        <begin position="34"/>
        <end position="315"/>
    </location>
</feature>
<evidence type="ECO:0000256" key="8">
    <source>
        <dbReference type="ARBA" id="ARBA00022989"/>
    </source>
</evidence>
<dbReference type="GO" id="GO:0008559">
    <property type="term" value="F:ABC-type xenobiotic transporter activity"/>
    <property type="evidence" value="ECO:0007669"/>
    <property type="project" value="UniProtKB-EC"/>
</dbReference>
<dbReference type="SUPFAM" id="SSF90123">
    <property type="entry name" value="ABC transporter transmembrane region"/>
    <property type="match status" value="2"/>
</dbReference>
<dbReference type="Proteomes" id="UP000593564">
    <property type="component" value="Unassembled WGS sequence"/>
</dbReference>
<dbReference type="InterPro" id="IPR050173">
    <property type="entry name" value="ABC_transporter_C-like"/>
</dbReference>
<feature type="transmembrane region" description="Helical" evidence="12">
    <location>
        <begin position="691"/>
        <end position="718"/>
    </location>
</feature>
<evidence type="ECO:0000259" key="13">
    <source>
        <dbReference type="PROSITE" id="PS50893"/>
    </source>
</evidence>
<evidence type="ECO:0000256" key="3">
    <source>
        <dbReference type="ARBA" id="ARBA00012191"/>
    </source>
</evidence>
<keyword evidence="8 12" id="KW-1133">Transmembrane helix</keyword>
<comment type="catalytic activity">
    <reaction evidence="10">
        <text>ATP + H2O + xenobioticSide 1 = ADP + phosphate + xenobioticSide 2.</text>
        <dbReference type="EC" id="7.6.2.2"/>
    </reaction>
</comment>
<keyword evidence="7" id="KW-0067">ATP-binding</keyword>
<dbReference type="PANTHER" id="PTHR24223:SF263">
    <property type="entry name" value="ABC-TYPE XENOBIOTIC TRANSPORTER"/>
    <property type="match status" value="1"/>
</dbReference>
<feature type="transmembrane region" description="Helical" evidence="12">
    <location>
        <begin position="384"/>
        <end position="410"/>
    </location>
</feature>
<evidence type="ECO:0000313" key="16">
    <source>
        <dbReference type="Proteomes" id="UP000593564"/>
    </source>
</evidence>
<keyword evidence="9 12" id="KW-0472">Membrane</keyword>
<evidence type="ECO:0000256" key="5">
    <source>
        <dbReference type="ARBA" id="ARBA00022692"/>
    </source>
</evidence>
<name>A0A7J7H2M6_CAMSI</name>
<feature type="region of interest" description="Disordered" evidence="11">
    <location>
        <begin position="580"/>
        <end position="600"/>
    </location>
</feature>
<dbReference type="CDD" id="cd03250">
    <property type="entry name" value="ABCC_MRP_domain1"/>
    <property type="match status" value="1"/>
</dbReference>
<organism evidence="15 16">
    <name type="scientific">Camellia sinensis</name>
    <name type="common">Tea plant</name>
    <name type="synonym">Thea sinensis</name>
    <dbReference type="NCBI Taxonomy" id="4442"/>
    <lineage>
        <taxon>Eukaryota</taxon>
        <taxon>Viridiplantae</taxon>
        <taxon>Streptophyta</taxon>
        <taxon>Embryophyta</taxon>
        <taxon>Tracheophyta</taxon>
        <taxon>Spermatophyta</taxon>
        <taxon>Magnoliopsida</taxon>
        <taxon>eudicotyledons</taxon>
        <taxon>Gunneridae</taxon>
        <taxon>Pentapetalae</taxon>
        <taxon>asterids</taxon>
        <taxon>Ericales</taxon>
        <taxon>Theaceae</taxon>
        <taxon>Camellia</taxon>
    </lineage>
</organism>
<dbReference type="InterPro" id="IPR003439">
    <property type="entry name" value="ABC_transporter-like_ATP-bd"/>
</dbReference>
<dbReference type="InterPro" id="IPR036640">
    <property type="entry name" value="ABC1_TM_sf"/>
</dbReference>
<dbReference type="GO" id="GO:0005524">
    <property type="term" value="F:ATP binding"/>
    <property type="evidence" value="ECO:0007669"/>
    <property type="project" value="UniProtKB-KW"/>
</dbReference>